<feature type="region of interest" description="Disordered" evidence="1">
    <location>
        <begin position="24"/>
        <end position="70"/>
    </location>
</feature>
<protein>
    <submittedName>
        <fullName evidence="2">DUF4226 domain-containing protein</fullName>
    </submittedName>
</protein>
<dbReference type="InterPro" id="IPR019710">
    <property type="entry name" value="DUF4226"/>
</dbReference>
<keyword evidence="3" id="KW-1185">Reference proteome</keyword>
<sequence>MAAVEPFLRAAGAMMGVARDALGSDATTSVGSDHPTPADAPTIAAPSAPEASGAGPEALQQRSAALSQSVAELARISADRARQHDDANSAAAAHRQRMDAVIAATHADVERLTPQLDTPHGNRELVTAIETRLDETRETLADAQADAHARVTAAQELAARYDAIGGDAEPHRGPAAKTTGWHPGDKHTRPFIAGDDGIGPPNIEHEPPWVRLGPDSRYFVPADEIPGYQTLPPGERPPGDDTGTGYVELGPGSGVWVPFAAFPDAVIQPPGQLGPYGTTEYVPGSGLWIPDSRYRPTWRPYQT</sequence>
<feature type="region of interest" description="Disordered" evidence="1">
    <location>
        <begin position="166"/>
        <end position="186"/>
    </location>
</feature>
<dbReference type="Proteomes" id="UP001519535">
    <property type="component" value="Unassembled WGS sequence"/>
</dbReference>
<accession>A0ABS5RN15</accession>
<dbReference type="Pfam" id="PF10774">
    <property type="entry name" value="DUF4226"/>
    <property type="match status" value="1"/>
</dbReference>
<gene>
    <name evidence="2" type="ORF">KIH27_18605</name>
</gene>
<dbReference type="EMBL" id="JAHCLR010000050">
    <property type="protein sequence ID" value="MBS9535601.1"/>
    <property type="molecule type" value="Genomic_DNA"/>
</dbReference>
<dbReference type="RefSeq" id="WP_214094456.1">
    <property type="nucleotide sequence ID" value="NZ_JAHCLR010000050.1"/>
</dbReference>
<organism evidence="2 3">
    <name type="scientific">Mycolicibacter acidiphilus</name>
    <dbReference type="NCBI Taxonomy" id="2835306"/>
    <lineage>
        <taxon>Bacteria</taxon>
        <taxon>Bacillati</taxon>
        <taxon>Actinomycetota</taxon>
        <taxon>Actinomycetes</taxon>
        <taxon>Mycobacteriales</taxon>
        <taxon>Mycobacteriaceae</taxon>
        <taxon>Mycolicibacter</taxon>
    </lineage>
</organism>
<reference evidence="2 3" key="1">
    <citation type="submission" date="2021-05" db="EMBL/GenBank/DDBJ databases">
        <title>Mycobacterium acidophilum sp. nov., an extremely acid-tolerant member of the genus Mycobacterium.</title>
        <authorList>
            <person name="Xia J."/>
        </authorList>
    </citation>
    <scope>NUCLEOTIDE SEQUENCE [LARGE SCALE GENOMIC DNA]</scope>
    <source>
        <strain evidence="2 3">M1</strain>
    </source>
</reference>
<feature type="compositionally biased region" description="Polar residues" evidence="1">
    <location>
        <begin position="60"/>
        <end position="70"/>
    </location>
</feature>
<name>A0ABS5RN15_9MYCO</name>
<evidence type="ECO:0000313" key="2">
    <source>
        <dbReference type="EMBL" id="MBS9535601.1"/>
    </source>
</evidence>
<proteinExistence type="predicted"/>
<feature type="compositionally biased region" description="Low complexity" evidence="1">
    <location>
        <begin position="35"/>
        <end position="58"/>
    </location>
</feature>
<evidence type="ECO:0000256" key="1">
    <source>
        <dbReference type="SAM" id="MobiDB-lite"/>
    </source>
</evidence>
<comment type="caution">
    <text evidence="2">The sequence shown here is derived from an EMBL/GenBank/DDBJ whole genome shotgun (WGS) entry which is preliminary data.</text>
</comment>
<evidence type="ECO:0000313" key="3">
    <source>
        <dbReference type="Proteomes" id="UP001519535"/>
    </source>
</evidence>